<feature type="compositionally biased region" description="Acidic residues" evidence="4">
    <location>
        <begin position="307"/>
        <end position="319"/>
    </location>
</feature>
<feature type="compositionally biased region" description="Low complexity" evidence="4">
    <location>
        <begin position="255"/>
        <end position="276"/>
    </location>
</feature>
<name>A0A5C5FVU9_9BASI</name>
<dbReference type="EMBL" id="SOZI01000057">
    <property type="protein sequence ID" value="TNY20825.1"/>
    <property type="molecule type" value="Genomic_DNA"/>
</dbReference>
<keyword evidence="6" id="KW-1185">Reference proteome</keyword>
<dbReference type="GO" id="GO:0016757">
    <property type="term" value="F:glycosyltransferase activity"/>
    <property type="evidence" value="ECO:0007669"/>
    <property type="project" value="TreeGrafter"/>
</dbReference>
<dbReference type="Proteomes" id="UP000311382">
    <property type="component" value="Unassembled WGS sequence"/>
</dbReference>
<comment type="subcellular location">
    <subcellularLocation>
        <location evidence="1">Membrane</location>
        <topology evidence="1">Single-pass membrane protein</topology>
    </subcellularLocation>
</comment>
<feature type="region of interest" description="Disordered" evidence="4">
    <location>
        <begin position="254"/>
        <end position="336"/>
    </location>
</feature>
<evidence type="ECO:0000256" key="4">
    <source>
        <dbReference type="SAM" id="MobiDB-lite"/>
    </source>
</evidence>
<evidence type="ECO:0000256" key="2">
    <source>
        <dbReference type="ARBA" id="ARBA00022692"/>
    </source>
</evidence>
<keyword evidence="3" id="KW-0472">Membrane</keyword>
<comment type="caution">
    <text evidence="5">The sequence shown here is derived from an EMBL/GenBank/DDBJ whole genome shotgun (WGS) entry which is preliminary data.</text>
</comment>
<gene>
    <name evidence="5" type="ORF">DMC30DRAFT_446737</name>
</gene>
<evidence type="ECO:0008006" key="7">
    <source>
        <dbReference type="Google" id="ProtNLM"/>
    </source>
</evidence>
<sequence length="932" mass="99951">MRAPRSFKAIVKVSLFALALLALYHLAPVLFSPASSRRPANGGAYPTPDPLLRRKPLPAQAQPTQRPGFDYEAEKRRWGEAQARGMRDAAGRAGTGDGDGAGDGRKWAQQGGRVPPRRGAPLRPDADADADAGTKPQPARVVGLRPPGAARNAAVEARRKLAAERARAREREREDDAAAAIAAVRAAKAGGAGGDRRGALLAGGRRAGARAGGGKAQGNDEQDDGATFEAELAIAAARKARAREKLREWDERVAGAEAEGQAQVQEQARARGAAGRLPPENARAPLDRAQRVAAAVREQQQQRFGDDEGDSLVDEDGELDAAPRGAGAGSRRKKGPLGVVAAKAAGAIAGDSDDALVAKQQAAAAAAAGAKEREGGGWGQRFKKPAPPAAQPAADADALLYDPDSDLEERDTEPLNQAPAEPAPAPPKFEHHLVARFAKNDYSHEGRADRDALVIDPNSEDSFMLDGSHSKEGAGGVDKKHNVTICALVPNENRFIGEWLLYHRLLGVERFALYDTSTPGAFGAAEVDALADRMQREGGGELGPTVEELKASVGTADAGPDGLDDKGEIRKERIAGMERWIEQGVVKMHWLKFTDKKKARDFHAHMLDHCMTTYGPSSNWLAHLDVDEFLSVSTGLYSADEPYRAGEAADGPWQYPLHDVLTRPALAEAACVPLPELSFRNYGVRELERGQGVLETQTHRDVLKQSKKIVREEGLQQKTLIHTAYASTPVAYFAGPHSCEVSGALKPPEGVTTEIRNSQGSLLQDGGLYEVAKLPIEPLAIAHYLQRDLRDCLSKLSSLADPNDLHAKSRGERSCEEHYLPTASERRTLDASDKQNRFLLETPSPGTVIEDQRMSESWAARTVRDLEKHWRRAAAETAAMGKKAGGGPRLRGKGRMADPLQAVQGAQGVVAALAVPRDVVERARRKVEVVAV</sequence>
<evidence type="ECO:0000256" key="3">
    <source>
        <dbReference type="ARBA" id="ARBA00022989"/>
    </source>
</evidence>
<feature type="region of interest" description="Disordered" evidence="4">
    <location>
        <begin position="35"/>
        <end position="154"/>
    </location>
</feature>
<evidence type="ECO:0000313" key="5">
    <source>
        <dbReference type="EMBL" id="TNY20825.1"/>
    </source>
</evidence>
<dbReference type="AlphaFoldDB" id="A0A5C5FVU9"/>
<dbReference type="PANTHER" id="PTHR21461:SF69">
    <property type="entry name" value="GLYCOSYLTRANSFERASE FAMILY 92 PROTEIN"/>
    <property type="match status" value="1"/>
</dbReference>
<accession>A0A5C5FVU9</accession>
<keyword evidence="3" id="KW-1133">Transmembrane helix</keyword>
<organism evidence="5 6">
    <name type="scientific">Rhodotorula diobovata</name>
    <dbReference type="NCBI Taxonomy" id="5288"/>
    <lineage>
        <taxon>Eukaryota</taxon>
        <taxon>Fungi</taxon>
        <taxon>Dikarya</taxon>
        <taxon>Basidiomycota</taxon>
        <taxon>Pucciniomycotina</taxon>
        <taxon>Microbotryomycetes</taxon>
        <taxon>Sporidiobolales</taxon>
        <taxon>Sporidiobolaceae</taxon>
        <taxon>Rhodotorula</taxon>
    </lineage>
</organism>
<dbReference type="GO" id="GO:0016020">
    <property type="term" value="C:membrane"/>
    <property type="evidence" value="ECO:0007669"/>
    <property type="project" value="UniProtKB-SubCell"/>
</dbReference>
<protein>
    <recommendedName>
        <fullName evidence="7">Glycosyltransferase family 92 protein</fullName>
    </recommendedName>
</protein>
<evidence type="ECO:0000313" key="6">
    <source>
        <dbReference type="Proteomes" id="UP000311382"/>
    </source>
</evidence>
<feature type="region of interest" description="Disordered" evidence="4">
    <location>
        <begin position="374"/>
        <end position="394"/>
    </location>
</feature>
<feature type="region of interest" description="Disordered" evidence="4">
    <location>
        <begin position="406"/>
        <end position="427"/>
    </location>
</feature>
<keyword evidence="2" id="KW-0812">Transmembrane</keyword>
<reference evidence="5 6" key="1">
    <citation type="submission" date="2019-03" db="EMBL/GenBank/DDBJ databases">
        <title>Rhodosporidium diobovatum UCD-FST 08-225 genome sequencing, assembly, and annotation.</title>
        <authorList>
            <person name="Fakankun I.U."/>
            <person name="Fristensky B."/>
            <person name="Levin D.B."/>
        </authorList>
    </citation>
    <scope>NUCLEOTIDE SEQUENCE [LARGE SCALE GENOMIC DNA]</scope>
    <source>
        <strain evidence="5 6">UCD-FST 08-225</strain>
    </source>
</reference>
<dbReference type="PANTHER" id="PTHR21461">
    <property type="entry name" value="GLYCOSYLTRANSFERASE FAMILY 92 PROTEIN"/>
    <property type="match status" value="1"/>
</dbReference>
<dbReference type="GO" id="GO:0005737">
    <property type="term" value="C:cytoplasm"/>
    <property type="evidence" value="ECO:0007669"/>
    <property type="project" value="TreeGrafter"/>
</dbReference>
<dbReference type="OrthoDB" id="2526284at2759"/>
<evidence type="ECO:0000256" key="1">
    <source>
        <dbReference type="ARBA" id="ARBA00004167"/>
    </source>
</evidence>
<proteinExistence type="predicted"/>
<feature type="compositionally biased region" description="Basic and acidic residues" evidence="4">
    <location>
        <begin position="72"/>
        <end position="90"/>
    </location>
</feature>
<feature type="compositionally biased region" description="Low complexity" evidence="4">
    <location>
        <begin position="291"/>
        <end position="303"/>
    </location>
</feature>